<dbReference type="EMBL" id="KZ825469">
    <property type="protein sequence ID" value="PYI35413.1"/>
    <property type="molecule type" value="Genomic_DNA"/>
</dbReference>
<dbReference type="Gene3D" id="1.25.40.10">
    <property type="entry name" value="Tetratricopeptide repeat domain"/>
    <property type="match status" value="1"/>
</dbReference>
<dbReference type="PANTHER" id="PTHR47643">
    <property type="entry name" value="TPR DOMAIN PROTEIN (AFU_ORTHOLOGUE AFUA_5G12710)"/>
    <property type="match status" value="1"/>
</dbReference>
<feature type="domain" description="SET" evidence="1">
    <location>
        <begin position="346"/>
        <end position="516"/>
    </location>
</feature>
<dbReference type="InterPro" id="IPR053209">
    <property type="entry name" value="Gramillin-biosynth_MTr"/>
</dbReference>
<dbReference type="SUPFAM" id="SSF48452">
    <property type="entry name" value="TPR-like"/>
    <property type="match status" value="1"/>
</dbReference>
<dbReference type="InterPro" id="IPR046341">
    <property type="entry name" value="SET_dom_sf"/>
</dbReference>
<protein>
    <submittedName>
        <fullName evidence="2">TPR domain protein</fullName>
    </submittedName>
</protein>
<evidence type="ECO:0000313" key="2">
    <source>
        <dbReference type="EMBL" id="PYI35413.1"/>
    </source>
</evidence>
<dbReference type="Proteomes" id="UP000248817">
    <property type="component" value="Unassembled WGS sequence"/>
</dbReference>
<reference evidence="2 3" key="1">
    <citation type="submission" date="2018-02" db="EMBL/GenBank/DDBJ databases">
        <title>The genomes of Aspergillus section Nigri reveals drivers in fungal speciation.</title>
        <authorList>
            <consortium name="DOE Joint Genome Institute"/>
            <person name="Vesth T.C."/>
            <person name="Nybo J."/>
            <person name="Theobald S."/>
            <person name="Brandl J."/>
            <person name="Frisvad J.C."/>
            <person name="Nielsen K.F."/>
            <person name="Lyhne E.K."/>
            <person name="Kogle M.E."/>
            <person name="Kuo A."/>
            <person name="Riley R."/>
            <person name="Clum A."/>
            <person name="Nolan M."/>
            <person name="Lipzen A."/>
            <person name="Salamov A."/>
            <person name="Henrissat B."/>
            <person name="Wiebenga A."/>
            <person name="De vries R.P."/>
            <person name="Grigoriev I.V."/>
            <person name="Mortensen U.H."/>
            <person name="Andersen M.R."/>
            <person name="Baker S.E."/>
        </authorList>
    </citation>
    <scope>NUCLEOTIDE SEQUENCE [LARGE SCALE GENOMIC DNA]</scope>
    <source>
        <strain evidence="2 3">CBS 114.80</strain>
    </source>
</reference>
<dbReference type="Pfam" id="PF00856">
    <property type="entry name" value="SET"/>
    <property type="match status" value="1"/>
</dbReference>
<organism evidence="2 3">
    <name type="scientific">Aspergillus indologenus CBS 114.80</name>
    <dbReference type="NCBI Taxonomy" id="1450541"/>
    <lineage>
        <taxon>Eukaryota</taxon>
        <taxon>Fungi</taxon>
        <taxon>Dikarya</taxon>
        <taxon>Ascomycota</taxon>
        <taxon>Pezizomycotina</taxon>
        <taxon>Eurotiomycetes</taxon>
        <taxon>Eurotiomycetidae</taxon>
        <taxon>Eurotiales</taxon>
        <taxon>Aspergillaceae</taxon>
        <taxon>Aspergillus</taxon>
        <taxon>Aspergillus subgen. Circumdati</taxon>
    </lineage>
</organism>
<dbReference type="SUPFAM" id="SSF82199">
    <property type="entry name" value="SET domain"/>
    <property type="match status" value="1"/>
</dbReference>
<name>A0A2V5IMW4_9EURO</name>
<sequence length="735" mass="81859">MPSLQSQGINNPLNADLLQKHKLRFEFAQSHKGEEYPSTKHLRAELPQLFKVRGHHWTEGSIFSFPLSPAYAPCTTPLEHLTKVMVDNVKLETHHRGQYILLRTLTPTDFRVVVGAVTEDEAGNVIMLQLHNQETEVFARGGLSEGTVLVVVEPYLHIPGISPCALRVDHPSDQRVLSDWDIMVPVQWRRQLVGPELGAMQWKAKGNDAFNAGGYRRAIDCYTQALSSSPTPDEALTIKLNRALTFLRSHQFDAALRDLEPLPQSSEKALLRKAQALYHLQRFAESCEVHRVLEKAFPGNSLAQSEFARAKARLAEQQTGVFPFKEMQREATRRSPSLLDRATYVGPVAVRPTQSSGLGLFTTTAVKAGDLLVCEKAFACAHMDLYDFRKSLKLLKNPSLIPGIVTLHHEEYESVDVREVDNTPVVDSFLLDRIITANAFFTDRSSRREETLQAWGSDGRIPAKKADVVACGLWPLISRINHSCHSTAECAFIGDMRIVRAARDLPADTEVTCMYRSVHSIGDSFDRELDSTPALKFGNWGFRCTCILCHDHETTPADNLSRRRKLLQELGIVLAILKDGVPDPMKLEEHVINKIVSTYVRPAAEVPRLALEKGYPLLALLWARRNNPGKAIECAVKGFEALGYVVEGALPPYPSGGGGGGRPPRVKKWKVVTEGLVGCWMTLAHSYRKVAPALAPQAQEFAKVTYRIVVGEDETFGETFAWRADLPDGFLSPER</sequence>
<dbReference type="InterPro" id="IPR011990">
    <property type="entry name" value="TPR-like_helical_dom_sf"/>
</dbReference>
<accession>A0A2V5IMW4</accession>
<dbReference type="PROSITE" id="PS50280">
    <property type="entry name" value="SET"/>
    <property type="match status" value="1"/>
</dbReference>
<dbReference type="AlphaFoldDB" id="A0A2V5IMW4"/>
<gene>
    <name evidence="2" type="ORF">BP00DRAFT_479007</name>
</gene>
<dbReference type="InterPro" id="IPR001214">
    <property type="entry name" value="SET_dom"/>
</dbReference>
<evidence type="ECO:0000259" key="1">
    <source>
        <dbReference type="PROSITE" id="PS50280"/>
    </source>
</evidence>
<keyword evidence="3" id="KW-1185">Reference proteome</keyword>
<dbReference type="Gene3D" id="2.170.270.10">
    <property type="entry name" value="SET domain"/>
    <property type="match status" value="1"/>
</dbReference>
<dbReference type="PANTHER" id="PTHR47643:SF2">
    <property type="entry name" value="TPR DOMAIN PROTEIN (AFU_ORTHOLOGUE AFUA_5G12710)"/>
    <property type="match status" value="1"/>
</dbReference>
<proteinExistence type="predicted"/>
<evidence type="ECO:0000313" key="3">
    <source>
        <dbReference type="Proteomes" id="UP000248817"/>
    </source>
</evidence>